<name>A0A518K114_9BACT</name>
<evidence type="ECO:0000313" key="2">
    <source>
        <dbReference type="EMBL" id="QDV71481.1"/>
    </source>
</evidence>
<dbReference type="Proteomes" id="UP000315082">
    <property type="component" value="Chromosome"/>
</dbReference>
<dbReference type="InterPro" id="IPR036515">
    <property type="entry name" value="Transposase_17_sf"/>
</dbReference>
<dbReference type="SUPFAM" id="SSF143422">
    <property type="entry name" value="Transposase IS200-like"/>
    <property type="match status" value="1"/>
</dbReference>
<dbReference type="PANTHER" id="PTHR33360">
    <property type="entry name" value="TRANSPOSASE FOR INSERTION SEQUENCE ELEMENT IS200"/>
    <property type="match status" value="1"/>
</dbReference>
<feature type="domain" description="Transposase IS200-like" evidence="1">
    <location>
        <begin position="4"/>
        <end position="117"/>
    </location>
</feature>
<dbReference type="OrthoDB" id="9798161at2"/>
<dbReference type="PANTHER" id="PTHR33360:SF2">
    <property type="entry name" value="TRANSPOSASE FOR INSERTION SEQUENCE ELEMENT IS200"/>
    <property type="match status" value="1"/>
</dbReference>
<keyword evidence="3" id="KW-1185">Reference proteome</keyword>
<evidence type="ECO:0000259" key="1">
    <source>
        <dbReference type="SMART" id="SM01321"/>
    </source>
</evidence>
<protein>
    <submittedName>
        <fullName evidence="2">Transposase IS200 like protein</fullName>
    </submittedName>
</protein>
<dbReference type="EMBL" id="CP036348">
    <property type="protein sequence ID" value="QDV71481.1"/>
    <property type="molecule type" value="Genomic_DNA"/>
</dbReference>
<dbReference type="GO" id="GO:0004803">
    <property type="term" value="F:transposase activity"/>
    <property type="evidence" value="ECO:0007669"/>
    <property type="project" value="InterPro"/>
</dbReference>
<organism evidence="2 3">
    <name type="scientific">Rosistilla carotiformis</name>
    <dbReference type="NCBI Taxonomy" id="2528017"/>
    <lineage>
        <taxon>Bacteria</taxon>
        <taxon>Pseudomonadati</taxon>
        <taxon>Planctomycetota</taxon>
        <taxon>Planctomycetia</taxon>
        <taxon>Pirellulales</taxon>
        <taxon>Pirellulaceae</taxon>
        <taxon>Rosistilla</taxon>
    </lineage>
</organism>
<dbReference type="SMART" id="SM01321">
    <property type="entry name" value="Y1_Tnp"/>
    <property type="match status" value="1"/>
</dbReference>
<dbReference type="AlphaFoldDB" id="A0A518K114"/>
<reference evidence="2 3" key="1">
    <citation type="submission" date="2019-02" db="EMBL/GenBank/DDBJ databases">
        <title>Deep-cultivation of Planctomycetes and their phenomic and genomic characterization uncovers novel biology.</title>
        <authorList>
            <person name="Wiegand S."/>
            <person name="Jogler M."/>
            <person name="Boedeker C."/>
            <person name="Pinto D."/>
            <person name="Vollmers J."/>
            <person name="Rivas-Marin E."/>
            <person name="Kohn T."/>
            <person name="Peeters S.H."/>
            <person name="Heuer A."/>
            <person name="Rast P."/>
            <person name="Oberbeckmann S."/>
            <person name="Bunk B."/>
            <person name="Jeske O."/>
            <person name="Meyerdierks A."/>
            <person name="Storesund J.E."/>
            <person name="Kallscheuer N."/>
            <person name="Luecker S."/>
            <person name="Lage O.M."/>
            <person name="Pohl T."/>
            <person name="Merkel B.J."/>
            <person name="Hornburger P."/>
            <person name="Mueller R.-W."/>
            <person name="Bruemmer F."/>
            <person name="Labrenz M."/>
            <person name="Spormann A.M."/>
            <person name="Op den Camp H."/>
            <person name="Overmann J."/>
            <person name="Amann R."/>
            <person name="Jetten M.S.M."/>
            <person name="Mascher T."/>
            <person name="Medema M.H."/>
            <person name="Devos D.P."/>
            <person name="Kaster A.-K."/>
            <person name="Ovreas L."/>
            <person name="Rohde M."/>
            <person name="Galperin M.Y."/>
            <person name="Jogler C."/>
        </authorList>
    </citation>
    <scope>NUCLEOTIDE SEQUENCE [LARGE SCALE GENOMIC DNA]</scope>
    <source>
        <strain evidence="2 3">Poly24</strain>
    </source>
</reference>
<evidence type="ECO:0000313" key="3">
    <source>
        <dbReference type="Proteomes" id="UP000315082"/>
    </source>
</evidence>
<dbReference type="KEGG" id="rcf:Poly24_52170"/>
<dbReference type="GO" id="GO:0006313">
    <property type="term" value="P:DNA transposition"/>
    <property type="evidence" value="ECO:0007669"/>
    <property type="project" value="InterPro"/>
</dbReference>
<dbReference type="GO" id="GO:0003677">
    <property type="term" value="F:DNA binding"/>
    <property type="evidence" value="ECO:0007669"/>
    <property type="project" value="InterPro"/>
</dbReference>
<gene>
    <name evidence="2" type="ORF">Poly24_52170</name>
</gene>
<proteinExistence type="predicted"/>
<dbReference type="RefSeq" id="WP_145102047.1">
    <property type="nucleotide sequence ID" value="NZ_CP036348.1"/>
</dbReference>
<accession>A0A518K114</accession>
<dbReference type="InterPro" id="IPR002686">
    <property type="entry name" value="Transposase_17"/>
</dbReference>
<dbReference type="Gene3D" id="3.30.70.1290">
    <property type="entry name" value="Transposase IS200-like"/>
    <property type="match status" value="1"/>
</dbReference>
<dbReference type="Pfam" id="PF01797">
    <property type="entry name" value="Y1_Tnp"/>
    <property type="match status" value="1"/>
</dbReference>
<sequence>MSTYHCIHFHIIFSTKHRKPWIDDAWVHQFHAYLGGTLKGLEAVPLKIGGVSDHVDMLVGCKTTHCPADLVRETKSAATLWVHKEIKFAPFAWQEGYAIFSLSPDACPGVAKYIEHQAAHHHKKSSLDELKELLAKAGVQYDPKYLE</sequence>